<dbReference type="RefSeq" id="WP_017741265.1">
    <property type="nucleotide sequence ID" value="NZ_KQ976354.1"/>
</dbReference>
<protein>
    <submittedName>
        <fullName evidence="1">Uncharacterized protein</fullName>
    </submittedName>
</protein>
<dbReference type="AlphaFoldDB" id="A0A139XH39"/>
<evidence type="ECO:0000313" key="2">
    <source>
        <dbReference type="Proteomes" id="UP000076925"/>
    </source>
</evidence>
<keyword evidence="2" id="KW-1185">Reference proteome</keyword>
<proteinExistence type="predicted"/>
<evidence type="ECO:0000313" key="1">
    <source>
        <dbReference type="EMBL" id="KYC43979.1"/>
    </source>
</evidence>
<dbReference type="Proteomes" id="UP000076925">
    <property type="component" value="Unassembled WGS sequence"/>
</dbReference>
<accession>A0A139XH39</accession>
<gene>
    <name evidence="1" type="ORF">WA1_02200</name>
</gene>
<organism evidence="1 2">
    <name type="scientific">Scytonema hofmannii PCC 7110</name>
    <dbReference type="NCBI Taxonomy" id="128403"/>
    <lineage>
        <taxon>Bacteria</taxon>
        <taxon>Bacillati</taxon>
        <taxon>Cyanobacteriota</taxon>
        <taxon>Cyanophyceae</taxon>
        <taxon>Nostocales</taxon>
        <taxon>Scytonemataceae</taxon>
        <taxon>Scytonema</taxon>
    </lineage>
</organism>
<reference evidence="1 2" key="1">
    <citation type="journal article" date="2013" name="Genome Biol. Evol.">
        <title>Genomes of Stigonematalean cyanobacteria (subsection V) and the evolution of oxygenic photosynthesis from prokaryotes to plastids.</title>
        <authorList>
            <person name="Dagan T."/>
            <person name="Roettger M."/>
            <person name="Stucken K."/>
            <person name="Landan G."/>
            <person name="Koch R."/>
            <person name="Major P."/>
            <person name="Gould S.B."/>
            <person name="Goremykin V.V."/>
            <person name="Rippka R."/>
            <person name="Tandeau de Marsac N."/>
            <person name="Gugger M."/>
            <person name="Lockhart P.J."/>
            <person name="Allen J.F."/>
            <person name="Brune I."/>
            <person name="Maus I."/>
            <person name="Puhler A."/>
            <person name="Martin W.F."/>
        </authorList>
    </citation>
    <scope>NUCLEOTIDE SEQUENCE [LARGE SCALE GENOMIC DNA]</scope>
    <source>
        <strain evidence="1 2">PCC 7110</strain>
    </source>
</reference>
<dbReference type="OrthoDB" id="514571at2"/>
<comment type="caution">
    <text evidence="1">The sequence shown here is derived from an EMBL/GenBank/DDBJ whole genome shotgun (WGS) entry which is preliminary data.</text>
</comment>
<name>A0A139XH39_9CYAN</name>
<dbReference type="EMBL" id="ANNX02000012">
    <property type="protein sequence ID" value="KYC43979.1"/>
    <property type="molecule type" value="Genomic_DNA"/>
</dbReference>
<sequence length="128" mass="14690">MPEPISLISSADIKQEEFLNFLQQVGAVLHPDPLYDGCLSKGSLHIWIALDNSELKNFDADEIELITQQLNASPQTHILLDVSKKLGSEQMAFEFAHRFAERWNCVIYDSNQKVYSRQELLEFYRTAS</sequence>